<organism evidence="3 4">
    <name type="scientific">Pleurodeles waltl</name>
    <name type="common">Iberian ribbed newt</name>
    <dbReference type="NCBI Taxonomy" id="8319"/>
    <lineage>
        <taxon>Eukaryota</taxon>
        <taxon>Metazoa</taxon>
        <taxon>Chordata</taxon>
        <taxon>Craniata</taxon>
        <taxon>Vertebrata</taxon>
        <taxon>Euteleostomi</taxon>
        <taxon>Amphibia</taxon>
        <taxon>Batrachia</taxon>
        <taxon>Caudata</taxon>
        <taxon>Salamandroidea</taxon>
        <taxon>Salamandridae</taxon>
        <taxon>Pleurodelinae</taxon>
        <taxon>Pleurodeles</taxon>
    </lineage>
</organism>
<dbReference type="InterPro" id="IPR001969">
    <property type="entry name" value="Aspartic_peptidase_AS"/>
</dbReference>
<evidence type="ECO:0000256" key="1">
    <source>
        <dbReference type="ARBA" id="ARBA00022801"/>
    </source>
</evidence>
<keyword evidence="1" id="KW-0378">Hydrolase</keyword>
<dbReference type="InterPro" id="IPR018061">
    <property type="entry name" value="Retropepsins"/>
</dbReference>
<comment type="caution">
    <text evidence="3">The sequence shown here is derived from an EMBL/GenBank/DDBJ whole genome shotgun (WGS) entry which is preliminary data.</text>
</comment>
<dbReference type="SUPFAM" id="SSF50630">
    <property type="entry name" value="Acid proteases"/>
    <property type="match status" value="1"/>
</dbReference>
<dbReference type="Proteomes" id="UP001066276">
    <property type="component" value="Chromosome 6"/>
</dbReference>
<evidence type="ECO:0000313" key="3">
    <source>
        <dbReference type="EMBL" id="KAJ1143220.1"/>
    </source>
</evidence>
<protein>
    <recommendedName>
        <fullName evidence="2">Retropepsins domain-containing protein</fullName>
    </recommendedName>
</protein>
<dbReference type="AlphaFoldDB" id="A0AAV7QT88"/>
<gene>
    <name evidence="3" type="ORF">NDU88_009531</name>
</gene>
<reference evidence="3" key="1">
    <citation type="journal article" date="2022" name="bioRxiv">
        <title>Sequencing and chromosome-scale assembly of the giantPleurodeles waltlgenome.</title>
        <authorList>
            <person name="Brown T."/>
            <person name="Elewa A."/>
            <person name="Iarovenko S."/>
            <person name="Subramanian E."/>
            <person name="Araus A.J."/>
            <person name="Petzold A."/>
            <person name="Susuki M."/>
            <person name="Suzuki K.-i.T."/>
            <person name="Hayashi T."/>
            <person name="Toyoda A."/>
            <person name="Oliveira C."/>
            <person name="Osipova E."/>
            <person name="Leigh N.D."/>
            <person name="Simon A."/>
            <person name="Yun M.H."/>
        </authorList>
    </citation>
    <scope>NUCLEOTIDE SEQUENCE</scope>
    <source>
        <strain evidence="3">20211129_DDA</strain>
        <tissue evidence="3">Liver</tissue>
    </source>
</reference>
<evidence type="ECO:0000259" key="2">
    <source>
        <dbReference type="Pfam" id="PF00077"/>
    </source>
</evidence>
<accession>A0AAV7QT88</accession>
<dbReference type="EMBL" id="JANPWB010000010">
    <property type="protein sequence ID" value="KAJ1143220.1"/>
    <property type="molecule type" value="Genomic_DNA"/>
</dbReference>
<name>A0AAV7QT88_PLEWA</name>
<dbReference type="CDD" id="cd00303">
    <property type="entry name" value="retropepsin_like"/>
    <property type="match status" value="1"/>
</dbReference>
<evidence type="ECO:0000313" key="4">
    <source>
        <dbReference type="Proteomes" id="UP001066276"/>
    </source>
</evidence>
<sequence length="242" mass="26896">MCGGVFPHQGKCPALGKQYSNCQKLNHFAKVCRSATKSRTERQRMGQAAKAIQQPDVIPDMDDDDEPEGPVYVIHATEPGSQVRKRVPKCKVKVARQQVTALIDTGASINILAQSVFNQLRQPPPPLRCTAVQVFAFGSTTPLPLAGVFTTNINHEEITAQAKVYVAKIGTGMLLSCRRAEEFKLVTFAFSIHIGTLDNLQEEYTDLFRGIGYLKGRQVRLHFDTSIEPEALKHRSYQRSRG</sequence>
<dbReference type="Gene3D" id="2.40.70.10">
    <property type="entry name" value="Acid Proteases"/>
    <property type="match status" value="1"/>
</dbReference>
<dbReference type="InterPro" id="IPR021109">
    <property type="entry name" value="Peptidase_aspartic_dom_sf"/>
</dbReference>
<keyword evidence="4" id="KW-1185">Reference proteome</keyword>
<feature type="domain" description="Retropepsins" evidence="2">
    <location>
        <begin position="87"/>
        <end position="115"/>
    </location>
</feature>
<proteinExistence type="predicted"/>
<dbReference type="GO" id="GO:0004190">
    <property type="term" value="F:aspartic-type endopeptidase activity"/>
    <property type="evidence" value="ECO:0007669"/>
    <property type="project" value="InterPro"/>
</dbReference>
<dbReference type="PROSITE" id="PS00141">
    <property type="entry name" value="ASP_PROTEASE"/>
    <property type="match status" value="1"/>
</dbReference>
<dbReference type="Pfam" id="PF00077">
    <property type="entry name" value="RVP"/>
    <property type="match status" value="1"/>
</dbReference>
<dbReference type="GO" id="GO:0006508">
    <property type="term" value="P:proteolysis"/>
    <property type="evidence" value="ECO:0007669"/>
    <property type="project" value="InterPro"/>
</dbReference>